<evidence type="ECO:0000313" key="2">
    <source>
        <dbReference type="Proteomes" id="UP000050349"/>
    </source>
</evidence>
<gene>
    <name evidence="1" type="ORF">AN403_6044</name>
</gene>
<evidence type="ECO:0000313" key="1">
    <source>
        <dbReference type="EMBL" id="KPU61960.1"/>
    </source>
</evidence>
<accession>A0A0P8X791</accession>
<dbReference type="Proteomes" id="UP000050349">
    <property type="component" value="Unassembled WGS sequence"/>
</dbReference>
<comment type="caution">
    <text evidence="1">The sequence shown here is derived from an EMBL/GenBank/DDBJ whole genome shotgun (WGS) entry which is preliminary data.</text>
</comment>
<organism evidence="1 2">
    <name type="scientific">Pseudomonas fluorescens</name>
    <dbReference type="NCBI Taxonomy" id="294"/>
    <lineage>
        <taxon>Bacteria</taxon>
        <taxon>Pseudomonadati</taxon>
        <taxon>Pseudomonadota</taxon>
        <taxon>Gammaproteobacteria</taxon>
        <taxon>Pseudomonadales</taxon>
        <taxon>Pseudomonadaceae</taxon>
        <taxon>Pseudomonas</taxon>
    </lineage>
</organism>
<dbReference type="PATRIC" id="fig|294.162.peg.245"/>
<dbReference type="EMBL" id="LJXB01000040">
    <property type="protein sequence ID" value="KPU61960.1"/>
    <property type="molecule type" value="Genomic_DNA"/>
</dbReference>
<proteinExistence type="predicted"/>
<sequence>MGIDYATGYLVLKLNAFVLTTYRLLEELFACYFSTC</sequence>
<reference evidence="1 2" key="1">
    <citation type="submission" date="2015-09" db="EMBL/GenBank/DDBJ databases">
        <authorList>
            <person name="Jackson K.R."/>
            <person name="Lunt B.L."/>
            <person name="Fisher J.N.B."/>
            <person name="Gardner A.V."/>
            <person name="Bailey M.E."/>
            <person name="Deus L.M."/>
            <person name="Earl A.S."/>
            <person name="Gibby P.D."/>
            <person name="Hartmann K.A."/>
            <person name="Liu J.E."/>
            <person name="Manci A.M."/>
            <person name="Nielsen D.A."/>
            <person name="Solomon M.B."/>
            <person name="Breakwell D.P."/>
            <person name="Burnett S.H."/>
            <person name="Grose J.H."/>
        </authorList>
    </citation>
    <scope>NUCLEOTIDE SEQUENCE [LARGE SCALE GENOMIC DNA]</scope>
    <source>
        <strain evidence="1 2">S613</strain>
    </source>
</reference>
<name>A0A0P8X791_PSEFL</name>
<dbReference type="AlphaFoldDB" id="A0A0P8X791"/>
<protein>
    <submittedName>
        <fullName evidence="1">Uncharacterized protein</fullName>
    </submittedName>
</protein>